<evidence type="ECO:0000256" key="2">
    <source>
        <dbReference type="ARBA" id="ARBA00022527"/>
    </source>
</evidence>
<dbReference type="SUPFAM" id="SSF56112">
    <property type="entry name" value="Protein kinase-like (PK-like)"/>
    <property type="match status" value="1"/>
</dbReference>
<dbReference type="Pfam" id="PF00069">
    <property type="entry name" value="Pkinase"/>
    <property type="match status" value="1"/>
</dbReference>
<dbReference type="PROSITE" id="PS50011">
    <property type="entry name" value="PROTEIN_KINASE_DOM"/>
    <property type="match status" value="1"/>
</dbReference>
<keyword evidence="2" id="KW-0723">Serine/threonine-protein kinase</keyword>
<evidence type="ECO:0000256" key="7">
    <source>
        <dbReference type="ARBA" id="ARBA00022777"/>
    </source>
</evidence>
<dbReference type="InterPro" id="IPR036322">
    <property type="entry name" value="WD40_repeat_dom_sf"/>
</dbReference>
<dbReference type="EMBL" id="AP019860">
    <property type="protein sequence ID" value="BBM81854.1"/>
    <property type="molecule type" value="Genomic_DNA"/>
</dbReference>
<dbReference type="Gene3D" id="3.30.200.20">
    <property type="entry name" value="Phosphorylase Kinase, domain 1"/>
    <property type="match status" value="1"/>
</dbReference>
<dbReference type="FunFam" id="1.10.510.10:FF:000021">
    <property type="entry name" value="Serine/threonine protein kinase"/>
    <property type="match status" value="1"/>
</dbReference>
<feature type="repeat" description="WD" evidence="9">
    <location>
        <begin position="866"/>
        <end position="906"/>
    </location>
</feature>
<dbReference type="KEGG" id="uam:UABAM_00195"/>
<dbReference type="InterPro" id="IPR000719">
    <property type="entry name" value="Prot_kinase_dom"/>
</dbReference>
<sequence>MSNIRKLKELYNKYTVDHNWKKSVEIINKIIEQEPKNAKFIMRRGMLYYKQKMWKKAQEDIARALELDKTLKQAYQIQSSISRKLKNKTVFSEDVTLEELLVPNERILVTPRKIVRQTKKQIGRYVVKEEIGRGGMGKVYKVFDPKLDRNVALKVLLEGSESHPQRVQRFLREAKATAKLHHPNIVALHDINHEKNFVFFTMDFINGETLKSYAARTNPSFKEIIHITITIAQAIHYAHQEGIVHRDLKPTNVMVAKTGEVKVMDFGLAKIVHSNDDLSRTGDSMGTPAYMSPEQANGSKVDVRTDVYSLGAILYQLLVEHPPFVGENHYNILFQVLNRDPILPRRLNPDIPVELEAICLKCLEKKPEKRYKTAQQFAEDLQNFIHNRPIIAKPATVTTLAVKFIRRHRTLTVTTLLVLISIILGAWSTYIQWEKTLAEKTKAQQDRRNTVFRLAKITLAKAKEYLRSQDEQQKWQKCGAMASTAIEMVKEYSGEDKQKIVGEAQDLVRVALQRNGILWETNYFGVAPVREEYSSSKTTDYEEASLQVAFCGENILCGRWDGNISFYGRYTGKKLHQITAHHKDIEHLVSHPNQPIFAFAANDDQISLWHAQKQSAITLLVLNDFVSSLAISPDGQWIAAGGKNGSCQIWHMSSHKKVAQFAYSKKVSAATFDPHNQYLVTAVENRIHLANIDQQKLQKQIVGHDAFITSLHFHHSGKMLVSAAQDEIHLWSFPQMEKRHTWKTRSSVKKLIFSHQNDFFVCACDNGEILVYDTSSRGLHHILQSGKMPVSSIDISDDDKHLLSASLANDIQLWNLKTGKALHEKNGHTNTIAQVVFHPKGKLLASSSYDGTVRILDSFSGESIIVLAHNSYVYSCAFSPNGKLLATVTDKKIHIWNWQQKKILYTLKQESPTSVAFNFDNSLVASSSQNGNIDVWHLSSGKKYKTIRLHKDIVWDIDFHPNNNTIASVSEDRSMRIWDLENDKEIRKVEYSLESFAFVSVKFSPQGDKVAYGGESKSIFVYDVSGKENISEISGHLGSINDVTFDATGNFIASCSDDQSIRVWSVHDKVQLHRFSSYAWINSIDFHPQQNKIISGDQQGIVKMWDLPYMQQHRQALSTLGVFLCPTENSNIYAMLQELRTVSLYDATKSTIKKLFTSPIEAYGMSYSRDGRFVALANIDNCVRIFDTQQQKISRTLKGHDAPVWSVAFSPNGKFLASSSKDRSIILWDISTGKQLRRLQGHQLSIYRIVFSPDSKLLASASEDRSVKIWDVNTGEILENIDEKDRITIYVLFSPDGKKLAYSASKNAYIWDLEKRTKKVLRGHQGFLTDIAFSKDSKILASSSYDKTIRLWNAQTGILENEIKGHLHTVMSIIFPSHKPIIISMGEDKTIRHWRLQQTKHRAVVQVPLYLRDIIATTTYIPPTQRSFIHHNISADVILQALQNPHHNLTKELFQFRVGETLQLEYQQRTAWLWNKPFAFDKTLRDKYLQQAHKYAPQHPQLAVDCLEVSLRIDPAIVPQIRLQFPKLCAILSERYANIAERMASKDNAKHYYEIALLIDESNQKAQAILRKMK</sequence>
<evidence type="ECO:0000256" key="1">
    <source>
        <dbReference type="ARBA" id="ARBA00012513"/>
    </source>
</evidence>
<feature type="domain" description="Protein kinase" evidence="12">
    <location>
        <begin position="125"/>
        <end position="385"/>
    </location>
</feature>
<reference evidence="13 14" key="1">
    <citation type="submission" date="2019-08" db="EMBL/GenBank/DDBJ databases">
        <title>Complete genome sequence of Candidatus Uab amorphum.</title>
        <authorList>
            <person name="Shiratori T."/>
            <person name="Suzuki S."/>
            <person name="Kakizawa Y."/>
            <person name="Ishida K."/>
        </authorList>
    </citation>
    <scope>NUCLEOTIDE SEQUENCE [LARGE SCALE GENOMIC DNA]</scope>
    <source>
        <strain evidence="13 14">SRT547</strain>
    </source>
</reference>
<feature type="repeat" description="WD" evidence="9">
    <location>
        <begin position="1321"/>
        <end position="1362"/>
    </location>
</feature>
<evidence type="ECO:0000256" key="9">
    <source>
        <dbReference type="PROSITE-ProRule" id="PRU00221"/>
    </source>
</evidence>
<dbReference type="PROSITE" id="PS00678">
    <property type="entry name" value="WD_REPEATS_1"/>
    <property type="match status" value="4"/>
</dbReference>
<dbReference type="PROSITE" id="PS00108">
    <property type="entry name" value="PROTEIN_KINASE_ST"/>
    <property type="match status" value="1"/>
</dbReference>
<keyword evidence="4" id="KW-0808">Transferase</keyword>
<dbReference type="SUPFAM" id="SSF50978">
    <property type="entry name" value="WD40 repeat-like"/>
    <property type="match status" value="3"/>
</dbReference>
<dbReference type="InterPro" id="IPR017441">
    <property type="entry name" value="Protein_kinase_ATP_BS"/>
</dbReference>
<dbReference type="InterPro" id="IPR020472">
    <property type="entry name" value="WD40_PAC1"/>
</dbReference>
<keyword evidence="3 9" id="KW-0853">WD repeat</keyword>
<evidence type="ECO:0000256" key="3">
    <source>
        <dbReference type="ARBA" id="ARBA00022574"/>
    </source>
</evidence>
<evidence type="ECO:0000256" key="4">
    <source>
        <dbReference type="ARBA" id="ARBA00022679"/>
    </source>
</evidence>
<organism evidence="13 14">
    <name type="scientific">Uabimicrobium amorphum</name>
    <dbReference type="NCBI Taxonomy" id="2596890"/>
    <lineage>
        <taxon>Bacteria</taxon>
        <taxon>Pseudomonadati</taxon>
        <taxon>Planctomycetota</taxon>
        <taxon>Candidatus Uabimicrobiia</taxon>
        <taxon>Candidatus Uabimicrobiales</taxon>
        <taxon>Candidatus Uabimicrobiaceae</taxon>
        <taxon>Candidatus Uabimicrobium</taxon>
    </lineage>
</organism>
<protein>
    <recommendedName>
        <fullName evidence="1">non-specific serine/threonine protein kinase</fullName>
        <ecNumber evidence="1">2.7.11.1</ecNumber>
    </recommendedName>
</protein>
<dbReference type="Gene3D" id="1.10.510.10">
    <property type="entry name" value="Transferase(Phosphotransferase) domain 1"/>
    <property type="match status" value="1"/>
</dbReference>
<keyword evidence="5" id="KW-0677">Repeat</keyword>
<dbReference type="SMART" id="SM00220">
    <property type="entry name" value="S_TKc"/>
    <property type="match status" value="1"/>
</dbReference>
<feature type="repeat" description="WD" evidence="9">
    <location>
        <begin position="905"/>
        <end position="946"/>
    </location>
</feature>
<gene>
    <name evidence="13" type="ORF">UABAM_00195</name>
</gene>
<accession>A0A5S9IHP0</accession>
<evidence type="ECO:0000313" key="14">
    <source>
        <dbReference type="Proteomes" id="UP000326354"/>
    </source>
</evidence>
<feature type="repeat" description="WD" evidence="9">
    <location>
        <begin position="1363"/>
        <end position="1404"/>
    </location>
</feature>
<dbReference type="SMART" id="SM00028">
    <property type="entry name" value="TPR"/>
    <property type="match status" value="3"/>
</dbReference>
<dbReference type="EC" id="2.7.11.1" evidence="1"/>
<dbReference type="CDD" id="cd14014">
    <property type="entry name" value="STKc_PknB_like"/>
    <property type="match status" value="1"/>
</dbReference>
<dbReference type="Pfam" id="PF00400">
    <property type="entry name" value="WD40"/>
    <property type="match status" value="12"/>
</dbReference>
<keyword evidence="7" id="KW-0418">Kinase</keyword>
<proteinExistence type="predicted"/>
<feature type="repeat" description="WD" evidence="9">
    <location>
        <begin position="1239"/>
        <end position="1280"/>
    </location>
</feature>
<dbReference type="InterPro" id="IPR001680">
    <property type="entry name" value="WD40_rpt"/>
</dbReference>
<dbReference type="Gene3D" id="2.130.10.10">
    <property type="entry name" value="YVTN repeat-like/Quinoprotein amine dehydrogenase"/>
    <property type="match status" value="6"/>
</dbReference>
<feature type="repeat" description="WD" evidence="9">
    <location>
        <begin position="825"/>
        <end position="866"/>
    </location>
</feature>
<dbReference type="PRINTS" id="PR00320">
    <property type="entry name" value="GPROTEINBRPT"/>
</dbReference>
<dbReference type="PANTHER" id="PTHR19848:SF8">
    <property type="entry name" value="F-BOX AND WD REPEAT DOMAIN CONTAINING 7"/>
    <property type="match status" value="1"/>
</dbReference>
<dbReference type="InterPro" id="IPR015943">
    <property type="entry name" value="WD40/YVTN_repeat-like_dom_sf"/>
</dbReference>
<dbReference type="InterPro" id="IPR011047">
    <property type="entry name" value="Quinoprotein_ADH-like_sf"/>
</dbReference>
<dbReference type="RefSeq" id="WP_173013060.1">
    <property type="nucleotide sequence ID" value="NZ_AP019860.1"/>
</dbReference>
<dbReference type="CDD" id="cd00200">
    <property type="entry name" value="WD40"/>
    <property type="match status" value="3"/>
</dbReference>
<dbReference type="Proteomes" id="UP000326354">
    <property type="component" value="Chromosome"/>
</dbReference>
<dbReference type="SUPFAM" id="SSF48452">
    <property type="entry name" value="TPR-like"/>
    <property type="match status" value="1"/>
</dbReference>
<dbReference type="InterPro" id="IPR011009">
    <property type="entry name" value="Kinase-like_dom_sf"/>
</dbReference>
<dbReference type="SUPFAM" id="SSF50998">
    <property type="entry name" value="Quinoprotein alcohol dehydrogenase-like"/>
    <property type="match status" value="1"/>
</dbReference>
<keyword evidence="8 11" id="KW-0067">ATP-binding</keyword>
<keyword evidence="6 11" id="KW-0547">Nucleotide-binding</keyword>
<dbReference type="PROSITE" id="PS50082">
    <property type="entry name" value="WD_REPEATS_2"/>
    <property type="match status" value="13"/>
</dbReference>
<evidence type="ECO:0000256" key="10">
    <source>
        <dbReference type="PROSITE-ProRule" id="PRU00339"/>
    </source>
</evidence>
<feature type="repeat" description="WD" evidence="9">
    <location>
        <begin position="1033"/>
        <end position="1074"/>
    </location>
</feature>
<dbReference type="PROSITE" id="PS50005">
    <property type="entry name" value="TPR"/>
    <property type="match status" value="1"/>
</dbReference>
<keyword evidence="10" id="KW-0802">TPR repeat</keyword>
<dbReference type="InterPro" id="IPR019734">
    <property type="entry name" value="TPR_rpt"/>
</dbReference>
<dbReference type="SMART" id="SM00320">
    <property type="entry name" value="WD40"/>
    <property type="match status" value="19"/>
</dbReference>
<evidence type="ECO:0000259" key="12">
    <source>
        <dbReference type="PROSITE" id="PS50011"/>
    </source>
</evidence>
<feature type="repeat" description="WD" evidence="9">
    <location>
        <begin position="1081"/>
        <end position="1107"/>
    </location>
</feature>
<dbReference type="GO" id="GO:0004674">
    <property type="term" value="F:protein serine/threonine kinase activity"/>
    <property type="evidence" value="ECO:0007669"/>
    <property type="project" value="UniProtKB-KW"/>
</dbReference>
<dbReference type="Gene3D" id="1.25.40.10">
    <property type="entry name" value="Tetratricopeptide repeat domain"/>
    <property type="match status" value="1"/>
</dbReference>
<keyword evidence="14" id="KW-1185">Reference proteome</keyword>
<feature type="binding site" evidence="11">
    <location>
        <position position="154"/>
    </location>
    <ligand>
        <name>ATP</name>
        <dbReference type="ChEBI" id="CHEBI:30616"/>
    </ligand>
</feature>
<dbReference type="InterPro" id="IPR008271">
    <property type="entry name" value="Ser/Thr_kinase_AS"/>
</dbReference>
<dbReference type="PROSITE" id="PS50294">
    <property type="entry name" value="WD_REPEATS_REGION"/>
    <property type="match status" value="7"/>
</dbReference>
<evidence type="ECO:0000256" key="6">
    <source>
        <dbReference type="ARBA" id="ARBA00022741"/>
    </source>
</evidence>
<evidence type="ECO:0000256" key="11">
    <source>
        <dbReference type="PROSITE-ProRule" id="PRU10141"/>
    </source>
</evidence>
<feature type="repeat" description="WD" evidence="9">
    <location>
        <begin position="947"/>
        <end position="988"/>
    </location>
</feature>
<dbReference type="InterPro" id="IPR011990">
    <property type="entry name" value="TPR-like_helical_dom_sf"/>
</dbReference>
<name>A0A5S9IHP0_UABAM</name>
<dbReference type="PANTHER" id="PTHR19848">
    <property type="entry name" value="WD40 REPEAT PROTEIN"/>
    <property type="match status" value="1"/>
</dbReference>
<dbReference type="InterPro" id="IPR019775">
    <property type="entry name" value="WD40_repeat_CS"/>
</dbReference>
<feature type="repeat" description="WD" evidence="9">
    <location>
        <begin position="626"/>
        <end position="660"/>
    </location>
</feature>
<evidence type="ECO:0000256" key="8">
    <source>
        <dbReference type="ARBA" id="ARBA00022840"/>
    </source>
</evidence>
<dbReference type="PROSITE" id="PS00107">
    <property type="entry name" value="PROTEIN_KINASE_ATP"/>
    <property type="match status" value="1"/>
</dbReference>
<dbReference type="GO" id="GO:0005524">
    <property type="term" value="F:ATP binding"/>
    <property type="evidence" value="ECO:0007669"/>
    <property type="project" value="UniProtKB-UniRule"/>
</dbReference>
<feature type="repeat" description="WD" evidence="9">
    <location>
        <begin position="783"/>
        <end position="824"/>
    </location>
</feature>
<evidence type="ECO:0000313" key="13">
    <source>
        <dbReference type="EMBL" id="BBM81854.1"/>
    </source>
</evidence>
<evidence type="ECO:0000256" key="5">
    <source>
        <dbReference type="ARBA" id="ARBA00022737"/>
    </source>
</evidence>
<feature type="repeat" description="WD" evidence="9">
    <location>
        <begin position="1197"/>
        <end position="1238"/>
    </location>
</feature>
<feature type="repeat" description="TPR" evidence="10">
    <location>
        <begin position="38"/>
        <end position="71"/>
    </location>
</feature>
<feature type="repeat" description="WD" evidence="9">
    <location>
        <begin position="578"/>
        <end position="619"/>
    </location>
</feature>